<organism evidence="2 3">
    <name type="scientific">Agrocybe chaxingu</name>
    <dbReference type="NCBI Taxonomy" id="84603"/>
    <lineage>
        <taxon>Eukaryota</taxon>
        <taxon>Fungi</taxon>
        <taxon>Dikarya</taxon>
        <taxon>Basidiomycota</taxon>
        <taxon>Agaricomycotina</taxon>
        <taxon>Agaricomycetes</taxon>
        <taxon>Agaricomycetidae</taxon>
        <taxon>Agaricales</taxon>
        <taxon>Agaricineae</taxon>
        <taxon>Strophariaceae</taxon>
        <taxon>Agrocybe</taxon>
    </lineage>
</organism>
<sequence length="322" mass="35277">MVYAFSSFKLPDLTVSAPKNAKEKGHAILVDPNRWRGLFNERYFPSQGPTTCSERSKGDVDNPINRDGKLGHIDLEAIIAARGGRLSAGEVITTSKVVQDENTSRRASHFHLSSDPRPVHLLPARQGQLETNHLSPSSNRSNLDSEYRPRQPPRVVVGLPIKSPMKKPRILPKSLKPVEHPTDASLTTQDELSDSEDANCLVYRSADDFLPAMVPTPPLEQNESFSEAESDDSPSSPISVSSNLGSPILEAFSTFGDYFSFSPTSMRRSCPDDHAKRSPSKTQPLPWPSCWLEGVAESVARLPADLASSLRARYEDGEGSTA</sequence>
<evidence type="ECO:0000313" key="2">
    <source>
        <dbReference type="EMBL" id="KAJ3511374.1"/>
    </source>
</evidence>
<evidence type="ECO:0000313" key="3">
    <source>
        <dbReference type="Proteomes" id="UP001148786"/>
    </source>
</evidence>
<feature type="compositionally biased region" description="Polar residues" evidence="1">
    <location>
        <begin position="128"/>
        <end position="142"/>
    </location>
</feature>
<dbReference type="EMBL" id="JANKHO010000331">
    <property type="protein sequence ID" value="KAJ3511374.1"/>
    <property type="molecule type" value="Genomic_DNA"/>
</dbReference>
<dbReference type="OrthoDB" id="10382817at2759"/>
<feature type="region of interest" description="Disordered" evidence="1">
    <location>
        <begin position="99"/>
        <end position="194"/>
    </location>
</feature>
<evidence type="ECO:0000256" key="1">
    <source>
        <dbReference type="SAM" id="MobiDB-lite"/>
    </source>
</evidence>
<feature type="compositionally biased region" description="Low complexity" evidence="1">
    <location>
        <begin position="233"/>
        <end position="242"/>
    </location>
</feature>
<accession>A0A9W8MXY1</accession>
<name>A0A9W8MXY1_9AGAR</name>
<proteinExistence type="predicted"/>
<protein>
    <submittedName>
        <fullName evidence="2">Uncharacterized protein</fullName>
    </submittedName>
</protein>
<feature type="region of interest" description="Disordered" evidence="1">
    <location>
        <begin position="212"/>
        <end position="242"/>
    </location>
</feature>
<keyword evidence="3" id="KW-1185">Reference proteome</keyword>
<comment type="caution">
    <text evidence="2">The sequence shown here is derived from an EMBL/GenBank/DDBJ whole genome shotgun (WGS) entry which is preliminary data.</text>
</comment>
<dbReference type="AlphaFoldDB" id="A0A9W8MXY1"/>
<gene>
    <name evidence="2" type="ORF">NLJ89_g4135</name>
</gene>
<dbReference type="Proteomes" id="UP001148786">
    <property type="component" value="Unassembled WGS sequence"/>
</dbReference>
<reference evidence="2" key="1">
    <citation type="submission" date="2022-07" db="EMBL/GenBank/DDBJ databases">
        <title>Genome Sequence of Agrocybe chaxingu.</title>
        <authorList>
            <person name="Buettner E."/>
        </authorList>
    </citation>
    <scope>NUCLEOTIDE SEQUENCE</scope>
    <source>
        <strain evidence="2">MP-N11</strain>
    </source>
</reference>